<keyword evidence="2" id="KW-0808">Transferase</keyword>
<dbReference type="Gene3D" id="3.40.50.150">
    <property type="entry name" value="Vaccinia Virus protein VP39"/>
    <property type="match status" value="1"/>
</dbReference>
<protein>
    <submittedName>
        <fullName evidence="2">Class I SAM-dependent methyltransferase</fullName>
        <ecNumber evidence="2">2.1.1.-</ecNumber>
    </submittedName>
</protein>
<dbReference type="CDD" id="cd02440">
    <property type="entry name" value="AdoMet_MTases"/>
    <property type="match status" value="1"/>
</dbReference>
<dbReference type="EMBL" id="CP141615">
    <property type="protein sequence ID" value="WRP16056.1"/>
    <property type="molecule type" value="Genomic_DNA"/>
</dbReference>
<dbReference type="SUPFAM" id="SSF53335">
    <property type="entry name" value="S-adenosyl-L-methionine-dependent methyltransferases"/>
    <property type="match status" value="1"/>
</dbReference>
<dbReference type="Proteomes" id="UP001332192">
    <property type="component" value="Chromosome"/>
</dbReference>
<accession>A0ABZ1BTT2</accession>
<dbReference type="InterPro" id="IPR013216">
    <property type="entry name" value="Methyltransf_11"/>
</dbReference>
<dbReference type="InterPro" id="IPR029063">
    <property type="entry name" value="SAM-dependent_MTases_sf"/>
</dbReference>
<dbReference type="RefSeq" id="WP_324715329.1">
    <property type="nucleotide sequence ID" value="NZ_CP141615.1"/>
</dbReference>
<evidence type="ECO:0000313" key="2">
    <source>
        <dbReference type="EMBL" id="WRP16056.1"/>
    </source>
</evidence>
<organism evidence="2 3">
    <name type="scientific">Carboxydichorda subterranea</name>
    <dbReference type="NCBI Taxonomy" id="3109565"/>
    <lineage>
        <taxon>Bacteria</taxon>
        <taxon>Bacillati</taxon>
        <taxon>Bacillota</taxon>
        <taxon>Limnochordia</taxon>
        <taxon>Limnochordales</taxon>
        <taxon>Geochordaceae</taxon>
        <taxon>Carboxydichorda</taxon>
    </lineage>
</organism>
<name>A0ABZ1BTT2_9FIRM</name>
<dbReference type="GO" id="GO:0032259">
    <property type="term" value="P:methylation"/>
    <property type="evidence" value="ECO:0007669"/>
    <property type="project" value="UniProtKB-KW"/>
</dbReference>
<dbReference type="Pfam" id="PF08241">
    <property type="entry name" value="Methyltransf_11"/>
    <property type="match status" value="1"/>
</dbReference>
<gene>
    <name evidence="2" type="ORF">U7230_08020</name>
</gene>
<dbReference type="GO" id="GO:0008168">
    <property type="term" value="F:methyltransferase activity"/>
    <property type="evidence" value="ECO:0007669"/>
    <property type="project" value="UniProtKB-KW"/>
</dbReference>
<evidence type="ECO:0000259" key="1">
    <source>
        <dbReference type="Pfam" id="PF08241"/>
    </source>
</evidence>
<sequence length="258" mass="29062">MDDYRTINRLAWSKLVRHGCVWTRPVARDDLARARELVDPYGWVEWKPGLEVLCLASGGGQQAVLFAASGARVTSYDLTPEQLERDRETAERFGLHVETVEGDMCDLGALVGAGRVYDLVYQPVSSDYVPDVNVVYREVARVLRAGGQYLVTHWNPIYWQLDEQWTGGYRVVLPQKPGDRRVQEQWEIDGRKVPVGTVTFFHPLDDLVGGLCRAGFVIEAFREGDRGDPDATPGSWDHLRAFFPPLLAIKARRVPPAQ</sequence>
<dbReference type="EC" id="2.1.1.-" evidence="2"/>
<keyword evidence="3" id="KW-1185">Reference proteome</keyword>
<proteinExistence type="predicted"/>
<feature type="domain" description="Methyltransferase type 11" evidence="1">
    <location>
        <begin position="53"/>
        <end position="150"/>
    </location>
</feature>
<reference evidence="2 3" key="1">
    <citation type="journal article" date="2024" name="Front. Microbiol.">
        <title>Novel thermophilic genera Geochorda gen. nov. and Carboxydochorda gen. nov. from the deep terrestrial subsurface reveal the ecophysiological diversity in the class Limnochordia.</title>
        <authorList>
            <person name="Karnachuk O.V."/>
            <person name="Lukina A.P."/>
            <person name="Avakyan M.R."/>
            <person name="Kadnikov V.V."/>
            <person name="Begmatov S."/>
            <person name="Beletsky A.V."/>
            <person name="Vlasova K.G."/>
            <person name="Novikov A.A."/>
            <person name="Shcherbakova V.A."/>
            <person name="Mardanov A.V."/>
            <person name="Ravin N.V."/>
        </authorList>
    </citation>
    <scope>NUCLEOTIDE SEQUENCE [LARGE SCALE GENOMIC DNA]</scope>
    <source>
        <strain evidence="2 3">L945</strain>
    </source>
</reference>
<evidence type="ECO:0000313" key="3">
    <source>
        <dbReference type="Proteomes" id="UP001332192"/>
    </source>
</evidence>
<keyword evidence="2" id="KW-0489">Methyltransferase</keyword>